<feature type="region of interest" description="Disordered" evidence="1">
    <location>
        <begin position="234"/>
        <end position="279"/>
    </location>
</feature>
<keyword evidence="2" id="KW-0732">Signal</keyword>
<feature type="signal peptide" evidence="2">
    <location>
        <begin position="1"/>
        <end position="18"/>
    </location>
</feature>
<reference evidence="3 4" key="1">
    <citation type="submission" date="2016-02" db="EMBL/GenBank/DDBJ databases">
        <title>Genome analysis of coral dinoflagellate symbionts highlights evolutionary adaptations to a symbiotic lifestyle.</title>
        <authorList>
            <person name="Aranda M."/>
            <person name="Li Y."/>
            <person name="Liew Y.J."/>
            <person name="Baumgarten S."/>
            <person name="Simakov O."/>
            <person name="Wilson M."/>
            <person name="Piel J."/>
            <person name="Ashoor H."/>
            <person name="Bougouffa S."/>
            <person name="Bajic V.B."/>
            <person name="Ryu T."/>
            <person name="Ravasi T."/>
            <person name="Bayer T."/>
            <person name="Micklem G."/>
            <person name="Kim H."/>
            <person name="Bhak J."/>
            <person name="Lajeunesse T.C."/>
            <person name="Voolstra C.R."/>
        </authorList>
    </citation>
    <scope>NUCLEOTIDE SEQUENCE [LARGE SCALE GENOMIC DNA]</scope>
    <source>
        <strain evidence="3 4">CCMP2467</strain>
    </source>
</reference>
<name>A0A1Q9DI02_SYMMI</name>
<sequence length="812" mass="88284">MAAFGFLCLLASVCPIVAIREAVEKENLALRGGNTINFNIQVKDCGSCSFFGKDKRKVTLKIKDTRSDSHPTWDFDYYLMNMDEAKEFFHIGYIHGVDPEAELKATVEVKQQFFVEALGWASCGTTTRDITFTQMGPTPAAVVPVSKDKRAGFYQLVSLQLTVEAGLEAPKETDAPKERMIISNPDAGKVRARELALDTEVESVVTESTTATTTTALDLAMEKEVESVLATFTITTTTSTTPPPVFAPESDPEQAEVDPTEEEHDDDEEEHGEDTTVPDVVDDVKEKAAANQVNCKKCIFRLGIGLEGLRAYQLQGVIDALCDAEDCSSECKGSYGSLELTCEKEEAAVKLMKRALITNIVRMEMEERKIRAATSPQDQQKLELAERASAREGNDLPVNSPAVLATEACGGGPDEVAAWSRKELVRAAGGSSKRGKDKVAKKYLEGTCKERSKKIPVPGYKCSAVYTSLMGVKNKEKHGNCDFTRYLKHMAKNNFIEGCPEGLWRICEDGERCIGTRSTYALCVATEVCDGHMVVIALLSRCRRRAQSVQLEESEGDNGPSRCSNTATDKLRDAEKQSEYSESAACAKLLVACLPIFAARSRFAYRVVCPLPSSCVPVFAVMLVLRQRAPVGARRACGAWSICWSPSLSRPWAPHWEARAFAGRASKTKEAQAAVKQEAKADEAPSAEATSPPKEAGSGGLGQGVPKALLVLPLFRKPAFPNFKQVLQVREPEVIEILKNVRSKGQGEYITGFLAKEHAGMETSTTTGGDNASVLRRDAGRIASIGSVPALVIDSFAVLAPSAQNEVHIVRV</sequence>
<comment type="caution">
    <text evidence="3">The sequence shown here is derived from an EMBL/GenBank/DDBJ whole genome shotgun (WGS) entry which is preliminary data.</text>
</comment>
<proteinExistence type="predicted"/>
<dbReference type="OrthoDB" id="424147at2759"/>
<feature type="region of interest" description="Disordered" evidence="1">
    <location>
        <begin position="672"/>
        <end position="701"/>
    </location>
</feature>
<accession>A0A1Q9DI02</accession>
<feature type="region of interest" description="Disordered" evidence="1">
    <location>
        <begin position="370"/>
        <end position="397"/>
    </location>
</feature>
<feature type="compositionally biased region" description="Acidic residues" evidence="1">
    <location>
        <begin position="250"/>
        <end position="272"/>
    </location>
</feature>
<evidence type="ECO:0000256" key="2">
    <source>
        <dbReference type="SAM" id="SignalP"/>
    </source>
</evidence>
<evidence type="ECO:0000256" key="1">
    <source>
        <dbReference type="SAM" id="MobiDB-lite"/>
    </source>
</evidence>
<evidence type="ECO:0000313" key="4">
    <source>
        <dbReference type="Proteomes" id="UP000186817"/>
    </source>
</evidence>
<feature type="compositionally biased region" description="Basic and acidic residues" evidence="1">
    <location>
        <begin position="380"/>
        <end position="394"/>
    </location>
</feature>
<dbReference type="Proteomes" id="UP000186817">
    <property type="component" value="Unassembled WGS sequence"/>
</dbReference>
<keyword evidence="4" id="KW-1185">Reference proteome</keyword>
<protein>
    <recommendedName>
        <fullName evidence="5">C2 domain-containing protein</fullName>
    </recommendedName>
</protein>
<evidence type="ECO:0008006" key="5">
    <source>
        <dbReference type="Google" id="ProtNLM"/>
    </source>
</evidence>
<feature type="chain" id="PRO_5012706092" description="C2 domain-containing protein" evidence="2">
    <location>
        <begin position="19"/>
        <end position="812"/>
    </location>
</feature>
<evidence type="ECO:0000313" key="3">
    <source>
        <dbReference type="EMBL" id="OLP94783.1"/>
    </source>
</evidence>
<gene>
    <name evidence="3" type="ORF">AK812_SmicGene23176</name>
</gene>
<dbReference type="AlphaFoldDB" id="A0A1Q9DI02"/>
<organism evidence="3 4">
    <name type="scientific">Symbiodinium microadriaticum</name>
    <name type="common">Dinoflagellate</name>
    <name type="synonym">Zooxanthella microadriatica</name>
    <dbReference type="NCBI Taxonomy" id="2951"/>
    <lineage>
        <taxon>Eukaryota</taxon>
        <taxon>Sar</taxon>
        <taxon>Alveolata</taxon>
        <taxon>Dinophyceae</taxon>
        <taxon>Suessiales</taxon>
        <taxon>Symbiodiniaceae</taxon>
        <taxon>Symbiodinium</taxon>
    </lineage>
</organism>
<dbReference type="EMBL" id="LSRX01000529">
    <property type="protein sequence ID" value="OLP94783.1"/>
    <property type="molecule type" value="Genomic_DNA"/>
</dbReference>